<protein>
    <submittedName>
        <fullName evidence="2">Uncharacterized protein</fullName>
    </submittedName>
</protein>
<reference evidence="2 3" key="1">
    <citation type="submission" date="2015-09" db="EMBL/GenBank/DDBJ databases">
        <title>Draft genome of the parasitic nematode Teladorsagia circumcincta isolate WARC Sus (inbred).</title>
        <authorList>
            <person name="Mitreva M."/>
        </authorList>
    </citation>
    <scope>NUCLEOTIDE SEQUENCE [LARGE SCALE GENOMIC DNA]</scope>
    <source>
        <strain evidence="2 3">S</strain>
    </source>
</reference>
<evidence type="ECO:0000313" key="2">
    <source>
        <dbReference type="EMBL" id="PIO72999.1"/>
    </source>
</evidence>
<dbReference type="Proteomes" id="UP000230423">
    <property type="component" value="Unassembled WGS sequence"/>
</dbReference>
<accession>A0A2G9URX3</accession>
<name>A0A2G9URX3_TELCI</name>
<evidence type="ECO:0000313" key="3">
    <source>
        <dbReference type="Proteomes" id="UP000230423"/>
    </source>
</evidence>
<dbReference type="EMBL" id="KZ345548">
    <property type="protein sequence ID" value="PIO72999.1"/>
    <property type="molecule type" value="Genomic_DNA"/>
</dbReference>
<feature type="region of interest" description="Disordered" evidence="1">
    <location>
        <begin position="110"/>
        <end position="130"/>
    </location>
</feature>
<evidence type="ECO:0000256" key="1">
    <source>
        <dbReference type="SAM" id="MobiDB-lite"/>
    </source>
</evidence>
<dbReference type="Gene3D" id="1.10.510.10">
    <property type="entry name" value="Transferase(Phosphotransferase) domain 1"/>
    <property type="match status" value="1"/>
</dbReference>
<feature type="non-terminal residue" evidence="2">
    <location>
        <position position="130"/>
    </location>
</feature>
<dbReference type="AlphaFoldDB" id="A0A2G9URX3"/>
<dbReference type="OrthoDB" id="194358at2759"/>
<proteinExistence type="predicted"/>
<sequence>MLVIELFGTNYLPWAQIDDLDQMFYLKECFFASKYDTTVYSDTAVPRDLITVRRLIDQINGAERPNYEEHEKVLDKLVKDFKIDYYAPFEWADALAKLFLMKEQKDMEVKEKERRSMHMRSHDRNRASAK</sequence>
<gene>
    <name evidence="2" type="ORF">TELCIR_05044</name>
</gene>
<organism evidence="2 3">
    <name type="scientific">Teladorsagia circumcincta</name>
    <name type="common">Brown stomach worm</name>
    <name type="synonym">Ostertagia circumcincta</name>
    <dbReference type="NCBI Taxonomy" id="45464"/>
    <lineage>
        <taxon>Eukaryota</taxon>
        <taxon>Metazoa</taxon>
        <taxon>Ecdysozoa</taxon>
        <taxon>Nematoda</taxon>
        <taxon>Chromadorea</taxon>
        <taxon>Rhabditida</taxon>
        <taxon>Rhabditina</taxon>
        <taxon>Rhabditomorpha</taxon>
        <taxon>Strongyloidea</taxon>
        <taxon>Trichostrongylidae</taxon>
        <taxon>Teladorsagia</taxon>
    </lineage>
</organism>
<keyword evidence="3" id="KW-1185">Reference proteome</keyword>